<evidence type="ECO:0000256" key="6">
    <source>
        <dbReference type="SAM" id="Phobius"/>
    </source>
</evidence>
<feature type="transmembrane region" description="Helical" evidence="6">
    <location>
        <begin position="332"/>
        <end position="350"/>
    </location>
</feature>
<reference evidence="9 10" key="1">
    <citation type="journal article" date="2023" name="Sci. Data">
        <title>Genome assembly of the Korean intertidal mud-creeper Batillaria attramentaria.</title>
        <authorList>
            <person name="Patra A.K."/>
            <person name="Ho P.T."/>
            <person name="Jun S."/>
            <person name="Lee S.J."/>
            <person name="Kim Y."/>
            <person name="Won Y.J."/>
        </authorList>
    </citation>
    <scope>NUCLEOTIDE SEQUENCE [LARGE SCALE GENOMIC DNA]</scope>
    <source>
        <strain evidence="9">Wonlab-2016</strain>
    </source>
</reference>
<dbReference type="GO" id="GO:0016020">
    <property type="term" value="C:membrane"/>
    <property type="evidence" value="ECO:0007669"/>
    <property type="project" value="UniProtKB-SubCell"/>
</dbReference>
<dbReference type="EMBL" id="JACVVK020000331">
    <property type="protein sequence ID" value="KAK7478197.1"/>
    <property type="molecule type" value="Genomic_DNA"/>
</dbReference>
<feature type="signal peptide" evidence="7">
    <location>
        <begin position="1"/>
        <end position="22"/>
    </location>
</feature>
<feature type="compositionally biased region" description="Polar residues" evidence="5">
    <location>
        <begin position="71"/>
        <end position="81"/>
    </location>
</feature>
<keyword evidence="4 6" id="KW-0472">Membrane</keyword>
<keyword evidence="3 6" id="KW-1133">Transmembrane helix</keyword>
<evidence type="ECO:0000256" key="4">
    <source>
        <dbReference type="ARBA" id="ARBA00023136"/>
    </source>
</evidence>
<feature type="transmembrane region" description="Helical" evidence="6">
    <location>
        <begin position="370"/>
        <end position="396"/>
    </location>
</feature>
<dbReference type="InterPro" id="IPR017452">
    <property type="entry name" value="GPCR_Rhodpsn_7TM"/>
</dbReference>
<dbReference type="PROSITE" id="PS50262">
    <property type="entry name" value="G_PROTEIN_RECEP_F1_2"/>
    <property type="match status" value="1"/>
</dbReference>
<feature type="transmembrane region" description="Helical" evidence="6">
    <location>
        <begin position="223"/>
        <end position="243"/>
    </location>
</feature>
<sequence>MSRVLWLAGCAYFLFVTATTEAGTSSCGTLSSVSMTTFSEITNGSGDSTAVGRRLSLTTPTPRQGKGTTPDFENNTSTTKTSAEDRPPSDFGLMSAETKDFAINILGIVSRVILPLALLVTVCNVVVFAQKSMRSSTSMYILGLSVSQIFYLLLDIGYKLMMTTIVGEPSHKYGFYVYNIAFVYLTSVFRRASYVVMCLVSTERIYAIVRPLHVKTFVLVRHPLPFICGSYLVTACYHFYTLIKLDIKETQLPHGEIIYYPAYSDFYTRNEHIFEPIDVSAKVLFSYLPLLLLTILNLATLFFLRRHNATRQKMKTSSSSDQEVKRQRQMTVTILGATIGYVVLSLPLAVHSLFDNFHPLYHYWGRERNIFLFFQDLSFQFILLSCFTDFLSFLLLSSAYRRTFCNVFRLSRYFGKGRYVGEDTVAVSISDSNNTLTSD</sequence>
<protein>
    <recommendedName>
        <fullName evidence="8">G-protein coupled receptors family 1 profile domain-containing protein</fullName>
    </recommendedName>
</protein>
<feature type="transmembrane region" description="Helical" evidence="6">
    <location>
        <begin position="101"/>
        <end position="127"/>
    </location>
</feature>
<keyword evidence="2 6" id="KW-0812">Transmembrane</keyword>
<comment type="caution">
    <text evidence="9">The sequence shown here is derived from an EMBL/GenBank/DDBJ whole genome shotgun (WGS) entry which is preliminary data.</text>
</comment>
<feature type="domain" description="G-protein coupled receptors family 1 profile" evidence="8">
    <location>
        <begin position="119"/>
        <end position="393"/>
    </location>
</feature>
<dbReference type="InterPro" id="IPR052954">
    <property type="entry name" value="GPCR-Ligand_Int"/>
</dbReference>
<evidence type="ECO:0000256" key="1">
    <source>
        <dbReference type="ARBA" id="ARBA00004370"/>
    </source>
</evidence>
<gene>
    <name evidence="9" type="ORF">BaRGS_00030558</name>
</gene>
<organism evidence="9 10">
    <name type="scientific">Batillaria attramentaria</name>
    <dbReference type="NCBI Taxonomy" id="370345"/>
    <lineage>
        <taxon>Eukaryota</taxon>
        <taxon>Metazoa</taxon>
        <taxon>Spiralia</taxon>
        <taxon>Lophotrochozoa</taxon>
        <taxon>Mollusca</taxon>
        <taxon>Gastropoda</taxon>
        <taxon>Caenogastropoda</taxon>
        <taxon>Sorbeoconcha</taxon>
        <taxon>Cerithioidea</taxon>
        <taxon>Batillariidae</taxon>
        <taxon>Batillaria</taxon>
    </lineage>
</organism>
<evidence type="ECO:0000313" key="10">
    <source>
        <dbReference type="Proteomes" id="UP001519460"/>
    </source>
</evidence>
<name>A0ABD0JTD2_9CAEN</name>
<evidence type="ECO:0000256" key="2">
    <source>
        <dbReference type="ARBA" id="ARBA00022692"/>
    </source>
</evidence>
<comment type="subcellular location">
    <subcellularLocation>
        <location evidence="1">Membrane</location>
    </subcellularLocation>
</comment>
<evidence type="ECO:0000259" key="8">
    <source>
        <dbReference type="PROSITE" id="PS50262"/>
    </source>
</evidence>
<feature type="region of interest" description="Disordered" evidence="5">
    <location>
        <begin position="44"/>
        <end position="89"/>
    </location>
</feature>
<dbReference type="Proteomes" id="UP001519460">
    <property type="component" value="Unassembled WGS sequence"/>
</dbReference>
<dbReference type="SUPFAM" id="SSF81321">
    <property type="entry name" value="Family A G protein-coupled receptor-like"/>
    <property type="match status" value="1"/>
</dbReference>
<evidence type="ECO:0000256" key="5">
    <source>
        <dbReference type="SAM" id="MobiDB-lite"/>
    </source>
</evidence>
<dbReference type="Pfam" id="PF10324">
    <property type="entry name" value="7TM_GPCR_Srw"/>
    <property type="match status" value="1"/>
</dbReference>
<feature type="transmembrane region" description="Helical" evidence="6">
    <location>
        <begin position="139"/>
        <end position="158"/>
    </location>
</feature>
<dbReference type="Gene3D" id="1.20.1070.10">
    <property type="entry name" value="Rhodopsin 7-helix transmembrane proteins"/>
    <property type="match status" value="1"/>
</dbReference>
<dbReference type="InterPro" id="IPR019427">
    <property type="entry name" value="7TM_GPCR_serpentine_rcpt_Srw"/>
</dbReference>
<dbReference type="AlphaFoldDB" id="A0ABD0JTD2"/>
<feature type="transmembrane region" description="Helical" evidence="6">
    <location>
        <begin position="284"/>
        <end position="304"/>
    </location>
</feature>
<keyword evidence="10" id="KW-1185">Reference proteome</keyword>
<feature type="chain" id="PRO_5044783030" description="G-protein coupled receptors family 1 profile domain-containing protein" evidence="7">
    <location>
        <begin position="23"/>
        <end position="439"/>
    </location>
</feature>
<accession>A0ABD0JTD2</accession>
<keyword evidence="7" id="KW-0732">Signal</keyword>
<dbReference type="PANTHER" id="PTHR46641:SF18">
    <property type="entry name" value="G-PROTEIN COUPLED RECEPTORS FAMILY 1 PROFILE DOMAIN-CONTAINING PROTEIN"/>
    <property type="match status" value="1"/>
</dbReference>
<evidence type="ECO:0000256" key="7">
    <source>
        <dbReference type="SAM" id="SignalP"/>
    </source>
</evidence>
<proteinExistence type="predicted"/>
<dbReference type="PANTHER" id="PTHR46641">
    <property type="entry name" value="FMRFAMIDE RECEPTOR-RELATED"/>
    <property type="match status" value="1"/>
</dbReference>
<evidence type="ECO:0000256" key="3">
    <source>
        <dbReference type="ARBA" id="ARBA00022989"/>
    </source>
</evidence>
<evidence type="ECO:0000313" key="9">
    <source>
        <dbReference type="EMBL" id="KAK7478197.1"/>
    </source>
</evidence>
<feature type="transmembrane region" description="Helical" evidence="6">
    <location>
        <begin position="178"/>
        <end position="202"/>
    </location>
</feature>